<feature type="domain" description="NB-ARC" evidence="7">
    <location>
        <begin position="165"/>
        <end position="333"/>
    </location>
</feature>
<dbReference type="GO" id="GO:0005524">
    <property type="term" value="F:ATP binding"/>
    <property type="evidence" value="ECO:0007669"/>
    <property type="project" value="UniProtKB-KW"/>
</dbReference>
<dbReference type="Proteomes" id="UP000238479">
    <property type="component" value="Chromosome 6"/>
</dbReference>
<dbReference type="PANTHER" id="PTHR33463">
    <property type="entry name" value="NB-ARC DOMAIN-CONTAINING PROTEIN-RELATED"/>
    <property type="match status" value="1"/>
</dbReference>
<name>A0A2P6PM93_ROSCH</name>
<accession>A0A2P6PM93</accession>
<dbReference type="GO" id="GO:0043531">
    <property type="term" value="F:ADP binding"/>
    <property type="evidence" value="ECO:0007669"/>
    <property type="project" value="InterPro"/>
</dbReference>
<dbReference type="InterPro" id="IPR042197">
    <property type="entry name" value="Apaf_helical"/>
</dbReference>
<evidence type="ECO:0000313" key="9">
    <source>
        <dbReference type="Proteomes" id="UP000238479"/>
    </source>
</evidence>
<dbReference type="Pfam" id="PF00931">
    <property type="entry name" value="NB-ARC"/>
    <property type="match status" value="1"/>
</dbReference>
<dbReference type="AlphaFoldDB" id="A0A2P6PM93"/>
<protein>
    <submittedName>
        <fullName evidence="8">Putative P-loop containing nucleoside triphosphate hydrolase, leucine-rich repeat domain, L</fullName>
    </submittedName>
</protein>
<dbReference type="PRINTS" id="PR00364">
    <property type="entry name" value="DISEASERSIST"/>
</dbReference>
<evidence type="ECO:0000256" key="2">
    <source>
        <dbReference type="ARBA" id="ARBA00022614"/>
    </source>
</evidence>
<evidence type="ECO:0000256" key="5">
    <source>
        <dbReference type="ARBA" id="ARBA00022821"/>
    </source>
</evidence>
<keyword evidence="5" id="KW-0611">Plant defense</keyword>
<dbReference type="InterPro" id="IPR050905">
    <property type="entry name" value="Plant_NBS-LRR"/>
</dbReference>
<keyword evidence="6" id="KW-0067">ATP-binding</keyword>
<dbReference type="InterPro" id="IPR036388">
    <property type="entry name" value="WH-like_DNA-bd_sf"/>
</dbReference>
<gene>
    <name evidence="8" type="ORF">RchiOBHm_Chr6g0256601</name>
</gene>
<dbReference type="FunFam" id="1.10.10.10:FF:000322">
    <property type="entry name" value="Probable disease resistance protein At1g63360"/>
    <property type="match status" value="1"/>
</dbReference>
<evidence type="ECO:0000259" key="7">
    <source>
        <dbReference type="Pfam" id="PF00931"/>
    </source>
</evidence>
<dbReference type="Pfam" id="PF13855">
    <property type="entry name" value="LRR_8"/>
    <property type="match status" value="1"/>
</dbReference>
<keyword evidence="8" id="KW-0378">Hydrolase</keyword>
<comment type="caution">
    <text evidence="8">The sequence shown here is derived from an EMBL/GenBank/DDBJ whole genome shotgun (WGS) entry which is preliminary data.</text>
</comment>
<dbReference type="Gene3D" id="3.80.10.10">
    <property type="entry name" value="Ribonuclease Inhibitor"/>
    <property type="match status" value="1"/>
</dbReference>
<reference evidence="8 9" key="1">
    <citation type="journal article" date="2018" name="Nat. Genet.">
        <title>The Rosa genome provides new insights in the design of modern roses.</title>
        <authorList>
            <person name="Bendahmane M."/>
        </authorList>
    </citation>
    <scope>NUCLEOTIDE SEQUENCE [LARGE SCALE GENOMIC DNA]</scope>
    <source>
        <strain evidence="9">cv. Old Blush</strain>
    </source>
</reference>
<dbReference type="Gene3D" id="3.40.50.300">
    <property type="entry name" value="P-loop containing nucleotide triphosphate hydrolases"/>
    <property type="match status" value="1"/>
</dbReference>
<dbReference type="OMA" id="QICHAMG"/>
<dbReference type="SMART" id="SM00369">
    <property type="entry name" value="LRR_TYP"/>
    <property type="match status" value="2"/>
</dbReference>
<dbReference type="Gene3D" id="1.10.8.430">
    <property type="entry name" value="Helical domain of apoptotic protease-activating factors"/>
    <property type="match status" value="1"/>
</dbReference>
<keyword evidence="3" id="KW-0677">Repeat</keyword>
<keyword evidence="2" id="KW-0433">Leucine-rich repeat</keyword>
<evidence type="ECO:0000256" key="6">
    <source>
        <dbReference type="ARBA" id="ARBA00022840"/>
    </source>
</evidence>
<keyword evidence="9" id="KW-1185">Reference proteome</keyword>
<dbReference type="InterPro" id="IPR002182">
    <property type="entry name" value="NB-ARC"/>
</dbReference>
<dbReference type="EMBL" id="PDCK01000044">
    <property type="protein sequence ID" value="PRQ23020.1"/>
    <property type="molecule type" value="Genomic_DNA"/>
</dbReference>
<dbReference type="SUPFAM" id="SSF52058">
    <property type="entry name" value="L domain-like"/>
    <property type="match status" value="1"/>
</dbReference>
<dbReference type="InterPro" id="IPR032675">
    <property type="entry name" value="LRR_dom_sf"/>
</dbReference>
<dbReference type="InterPro" id="IPR001611">
    <property type="entry name" value="Leu-rich_rpt"/>
</dbReference>
<dbReference type="InterPro" id="IPR027417">
    <property type="entry name" value="P-loop_NTPase"/>
</dbReference>
<keyword evidence="4" id="KW-0547">Nucleotide-binding</keyword>
<dbReference type="SUPFAM" id="SSF52540">
    <property type="entry name" value="P-loop containing nucleoside triphosphate hydrolases"/>
    <property type="match status" value="1"/>
</dbReference>
<dbReference type="Gene3D" id="1.10.10.10">
    <property type="entry name" value="Winged helix-like DNA-binding domain superfamily/Winged helix DNA-binding domain"/>
    <property type="match status" value="1"/>
</dbReference>
<dbReference type="GO" id="GO:0016787">
    <property type="term" value="F:hydrolase activity"/>
    <property type="evidence" value="ECO:0007669"/>
    <property type="project" value="UniProtKB-KW"/>
</dbReference>
<dbReference type="Gramene" id="PRQ23020">
    <property type="protein sequence ID" value="PRQ23020"/>
    <property type="gene ID" value="RchiOBHm_Chr6g0256601"/>
</dbReference>
<dbReference type="InterPro" id="IPR003591">
    <property type="entry name" value="Leu-rich_rpt_typical-subtyp"/>
</dbReference>
<dbReference type="PANTHER" id="PTHR33463:SF203">
    <property type="entry name" value="AAA+ ATPASE DOMAIN-CONTAINING PROTEIN"/>
    <property type="match status" value="1"/>
</dbReference>
<evidence type="ECO:0000256" key="4">
    <source>
        <dbReference type="ARBA" id="ARBA00022741"/>
    </source>
</evidence>
<evidence type="ECO:0000256" key="1">
    <source>
        <dbReference type="ARBA" id="ARBA00008894"/>
    </source>
</evidence>
<evidence type="ECO:0000313" key="8">
    <source>
        <dbReference type="EMBL" id="PRQ23020.1"/>
    </source>
</evidence>
<evidence type="ECO:0000256" key="3">
    <source>
        <dbReference type="ARBA" id="ARBA00022737"/>
    </source>
</evidence>
<dbReference type="GO" id="GO:0006952">
    <property type="term" value="P:defense response"/>
    <property type="evidence" value="ECO:0007669"/>
    <property type="project" value="UniProtKB-KW"/>
</dbReference>
<comment type="similarity">
    <text evidence="1">Belongs to the disease resistance NB-LRR family.</text>
</comment>
<organism evidence="8 9">
    <name type="scientific">Rosa chinensis</name>
    <name type="common">China rose</name>
    <dbReference type="NCBI Taxonomy" id="74649"/>
    <lineage>
        <taxon>Eukaryota</taxon>
        <taxon>Viridiplantae</taxon>
        <taxon>Streptophyta</taxon>
        <taxon>Embryophyta</taxon>
        <taxon>Tracheophyta</taxon>
        <taxon>Spermatophyta</taxon>
        <taxon>Magnoliopsida</taxon>
        <taxon>eudicotyledons</taxon>
        <taxon>Gunneridae</taxon>
        <taxon>Pentapetalae</taxon>
        <taxon>rosids</taxon>
        <taxon>fabids</taxon>
        <taxon>Rosales</taxon>
        <taxon>Rosaceae</taxon>
        <taxon>Rosoideae</taxon>
        <taxon>Rosoideae incertae sedis</taxon>
        <taxon>Rosa</taxon>
    </lineage>
</organism>
<sequence length="653" mass="73774">MGEIVVGILGPVMQLGQWVWTPVKRGMSYMVHYKKKLQSLDLQFSDLEVKWNDHNESVASARTGGHQIKREVEAWLTKAENAMGDARELKDEAEAGEKCFIGWCPDLKWRYNLGKRAWNLTTTLKNLVEEAEFETVSLEVRQPLEVQRLISTEGFEPFEATRQGMYEVMNALEKDEITAIGVYGMGGIGKTTVVKQVARQVCNGLFNRMIMAVVSQNPVVMQIQDQLKDMLALNLHETTEMTRAARLKKTIIEAGKKILIILDDIWDTKVLSDVGLVGIPSHDELRRCGSKVILTTRRSQICHAMGCQVVIRLNILSEDDSWKLFVKTARNESLESTDFCEVAKQVANECGGLPVALIAVARALGDKYQLKEWQEAARRLKNSQPASDDDDGRVLECMRLSYDFLNSEDAKSCFLLCCLFPEDYDIPENDLIKYGLGKGLFRADTFEDARSRAHSVINYLKASNLLLDGERDEFVRMHDVIRDMAMLIASSEYDGGFLVKARTEMTVWPSNADERHSAISLMKNYIGKLPEELVCPKLQILLLQDNEYIKEIPETFFESLNELKVLDLSRTGISIVPESLSLRTNLQALYLDDCQSIRYVSLLGKLKKLEILSLRGSALEELPEGIGNLARLKMLDLSGCRRIKRIPSNLMSS</sequence>
<proteinExistence type="inferred from homology"/>